<reference evidence="1" key="1">
    <citation type="journal article" date="2020" name="mSystems">
        <title>Genome- and Community-Level Interaction Insights into Carbon Utilization and Element Cycling Functions of Hydrothermarchaeota in Hydrothermal Sediment.</title>
        <authorList>
            <person name="Zhou Z."/>
            <person name="Liu Y."/>
            <person name="Xu W."/>
            <person name="Pan J."/>
            <person name="Luo Z.H."/>
            <person name="Li M."/>
        </authorList>
    </citation>
    <scope>NUCLEOTIDE SEQUENCE [LARGE SCALE GENOMIC DNA]</scope>
    <source>
        <strain evidence="1">SpSt-594</strain>
    </source>
</reference>
<name>A0A7C4VYZ3_UNCW3</name>
<dbReference type="EMBL" id="DSZH01000034">
    <property type="protein sequence ID" value="HGU47069.1"/>
    <property type="molecule type" value="Genomic_DNA"/>
</dbReference>
<protein>
    <submittedName>
        <fullName evidence="1">Uncharacterized protein</fullName>
    </submittedName>
</protein>
<proteinExistence type="predicted"/>
<gene>
    <name evidence="1" type="ORF">ENT60_00700</name>
</gene>
<dbReference type="AlphaFoldDB" id="A0A7C4VYZ3"/>
<accession>A0A7C4VYZ3</accession>
<sequence length="409" mass="46483">MEKRNVILILVIFINTVFSYWVKEQIGPFSNWVSGIVIAKGRNDDTNRIYVATWSRLYELTYRNNRWDIFDMGVTNGWGVCAGDGRNDGVTRIYAAFVLVSPQRSGVWEYTWTGTGWQRDTAIRIPPLSPSSPAAHGVAIGKARNDGINRIYCDDGNNRRIYEGYWTGTQWVSSAIADSYGVDIIIASARGDGINRIYCVGQGTYIYEFTWNGTQWVRELVDSTSRFYYGIACGYGRNDSILRLYSAWGSSPYGVYEFTWNGTRWVKERVKGINALPRTVIVGDARNDGLMRIYVGCYGGKAMEYFYNGNQWDSCWVDSAGSGSYVSIFIGNGRNDGINRVYFGSSNNYLYEYSYISTDIKEKSSDFIISEKINKYYNSLGQVISCSQLKKGVYFLYKKGKLKKFVKIN</sequence>
<organism evidence="1">
    <name type="scientific">candidate division WOR-3 bacterium</name>
    <dbReference type="NCBI Taxonomy" id="2052148"/>
    <lineage>
        <taxon>Bacteria</taxon>
        <taxon>Bacteria division WOR-3</taxon>
    </lineage>
</organism>
<dbReference type="SUPFAM" id="SSF69318">
    <property type="entry name" value="Integrin alpha N-terminal domain"/>
    <property type="match status" value="1"/>
</dbReference>
<dbReference type="Gene3D" id="2.120.10.70">
    <property type="entry name" value="Fucose-specific lectin"/>
    <property type="match status" value="2"/>
</dbReference>
<evidence type="ECO:0000313" key="1">
    <source>
        <dbReference type="EMBL" id="HGU47069.1"/>
    </source>
</evidence>
<comment type="caution">
    <text evidence="1">The sequence shown here is derived from an EMBL/GenBank/DDBJ whole genome shotgun (WGS) entry which is preliminary data.</text>
</comment>
<dbReference type="InterPro" id="IPR028994">
    <property type="entry name" value="Integrin_alpha_N"/>
</dbReference>